<evidence type="ECO:0000313" key="2">
    <source>
        <dbReference type="Proteomes" id="UP000192356"/>
    </source>
</evidence>
<reference evidence="1 2" key="1">
    <citation type="journal article" date="2017" name="Environ. Microbiol.">
        <title>Decay of the glycolytic pathway and adaptation to intranuclear parasitism within Enterocytozoonidae microsporidia.</title>
        <authorList>
            <person name="Wiredu Boakye D."/>
            <person name="Jaroenlak P."/>
            <person name="Prachumwat A."/>
            <person name="Williams T.A."/>
            <person name="Bateman K.S."/>
            <person name="Itsathitphaisarn O."/>
            <person name="Sritunyalucksana K."/>
            <person name="Paszkiewicz K.H."/>
            <person name="Moore K.A."/>
            <person name="Stentiford G.D."/>
            <person name="Williams B.A."/>
        </authorList>
    </citation>
    <scope>NUCLEOTIDE SEQUENCE [LARGE SCALE GENOMIC DNA]</scope>
    <source>
        <strain evidence="1 2">GB1</strain>
    </source>
</reference>
<keyword evidence="2" id="KW-1185">Reference proteome</keyword>
<evidence type="ECO:0000313" key="1">
    <source>
        <dbReference type="EMBL" id="ORD96726.1"/>
    </source>
</evidence>
<sequence length="338" mass="39017">MIENIENELTLNADSILYKALFALKRLTRQRISGFEISLFIDELKKVDNLNLKLSALFILALSKLNKKKKKYLLEDCAKFFKVMSGHVKTSHTRRILTKADDVHTSNSVIDDIDAETIKGATKSLSELNLQSDCDNLIDFGLDEPEMVRETSIIHSDAFIGSDLSMIKDQISFKEDSNKESSLQINKTKKRKIIEDKVTEFTPTDYTNINRTKYKSNEDSMFSYPNLIHISKDIEEFLKQEIKNNIELNKSIEQERFQVTIEEPNFEGTFNNFIPEISSTSFIDFNEFGQEFNFNEMIANKSQNEKANAFYELLTRCFKGQLNVKQTESFGPILCKQK</sequence>
<dbReference type="VEuPathDB" id="MicrosporidiaDB:HERIO_1363"/>
<dbReference type="Proteomes" id="UP000192356">
    <property type="component" value="Unassembled WGS sequence"/>
</dbReference>
<gene>
    <name evidence="1" type="ORF">HERIO_1363</name>
</gene>
<dbReference type="AlphaFoldDB" id="A0A1X0QAE4"/>
<dbReference type="VEuPathDB" id="MicrosporidiaDB:A0H76_1919"/>
<protein>
    <recommendedName>
        <fullName evidence="3">Rad21/Rec8-like protein N-terminal domain-containing protein</fullName>
    </recommendedName>
</protein>
<comment type="caution">
    <text evidence="1">The sequence shown here is derived from an EMBL/GenBank/DDBJ whole genome shotgun (WGS) entry which is preliminary data.</text>
</comment>
<name>A0A1X0QAE4_9MICR</name>
<organism evidence="1 2">
    <name type="scientific">Hepatospora eriocheir</name>
    <dbReference type="NCBI Taxonomy" id="1081669"/>
    <lineage>
        <taxon>Eukaryota</taxon>
        <taxon>Fungi</taxon>
        <taxon>Fungi incertae sedis</taxon>
        <taxon>Microsporidia</taxon>
        <taxon>Hepatosporidae</taxon>
        <taxon>Hepatospora</taxon>
    </lineage>
</organism>
<evidence type="ECO:0008006" key="3">
    <source>
        <dbReference type="Google" id="ProtNLM"/>
    </source>
</evidence>
<accession>A0A1X0QAE4</accession>
<dbReference type="EMBL" id="LVKB01000066">
    <property type="protein sequence ID" value="ORD96726.1"/>
    <property type="molecule type" value="Genomic_DNA"/>
</dbReference>
<proteinExistence type="predicted"/>